<protein>
    <submittedName>
        <fullName evidence="1">Uncharacterized protein</fullName>
    </submittedName>
</protein>
<dbReference type="AlphaFoldDB" id="A0AAV1K452"/>
<dbReference type="Proteomes" id="UP001497472">
    <property type="component" value="Unassembled WGS sequence"/>
</dbReference>
<accession>A0AAV1K452</accession>
<evidence type="ECO:0000313" key="1">
    <source>
        <dbReference type="EMBL" id="CAK1555658.1"/>
    </source>
</evidence>
<sequence>MLTMRARACAHFGHYHWRRENARTDSLTRSVRHTAVRKRASGYLLGRFRGEVKRRCASYCAPRYTLDA</sequence>
<organism evidence="1 2">
    <name type="scientific">Leptosia nina</name>
    <dbReference type="NCBI Taxonomy" id="320188"/>
    <lineage>
        <taxon>Eukaryota</taxon>
        <taxon>Metazoa</taxon>
        <taxon>Ecdysozoa</taxon>
        <taxon>Arthropoda</taxon>
        <taxon>Hexapoda</taxon>
        <taxon>Insecta</taxon>
        <taxon>Pterygota</taxon>
        <taxon>Neoptera</taxon>
        <taxon>Endopterygota</taxon>
        <taxon>Lepidoptera</taxon>
        <taxon>Glossata</taxon>
        <taxon>Ditrysia</taxon>
        <taxon>Papilionoidea</taxon>
        <taxon>Pieridae</taxon>
        <taxon>Pierinae</taxon>
        <taxon>Leptosia</taxon>
    </lineage>
</organism>
<evidence type="ECO:0000313" key="2">
    <source>
        <dbReference type="Proteomes" id="UP001497472"/>
    </source>
</evidence>
<reference evidence="1 2" key="1">
    <citation type="submission" date="2023-11" db="EMBL/GenBank/DDBJ databases">
        <authorList>
            <person name="Okamura Y."/>
        </authorList>
    </citation>
    <scope>NUCLEOTIDE SEQUENCE [LARGE SCALE GENOMIC DNA]</scope>
</reference>
<comment type="caution">
    <text evidence="1">The sequence shown here is derived from an EMBL/GenBank/DDBJ whole genome shotgun (WGS) entry which is preliminary data.</text>
</comment>
<name>A0AAV1K452_9NEOP</name>
<gene>
    <name evidence="1" type="ORF">LNINA_LOCUS14458</name>
</gene>
<keyword evidence="2" id="KW-1185">Reference proteome</keyword>
<dbReference type="EMBL" id="CAVLEF010000280">
    <property type="protein sequence ID" value="CAK1555658.1"/>
    <property type="molecule type" value="Genomic_DNA"/>
</dbReference>
<proteinExistence type="predicted"/>